<dbReference type="PANTHER" id="PTHR42789:SF1">
    <property type="entry name" value="D-ISOMER SPECIFIC 2-HYDROXYACID DEHYDROGENASE FAMILY PROTEIN (AFU_ORTHOLOGUE AFUA_6G10090)"/>
    <property type="match status" value="1"/>
</dbReference>
<dbReference type="InterPro" id="IPR029753">
    <property type="entry name" value="D-isomer_DH_CS"/>
</dbReference>
<dbReference type="PROSITE" id="PS00670">
    <property type="entry name" value="D_2_HYDROXYACID_DH_2"/>
    <property type="match status" value="1"/>
</dbReference>
<dbReference type="SUPFAM" id="SSF51735">
    <property type="entry name" value="NAD(P)-binding Rossmann-fold domains"/>
    <property type="match status" value="1"/>
</dbReference>
<dbReference type="PANTHER" id="PTHR42789">
    <property type="entry name" value="D-ISOMER SPECIFIC 2-HYDROXYACID DEHYDROGENASE FAMILY PROTEIN (AFU_ORTHOLOGUE AFUA_6G10090)"/>
    <property type="match status" value="1"/>
</dbReference>
<dbReference type="PROSITE" id="PS00671">
    <property type="entry name" value="D_2_HYDROXYACID_DH_3"/>
    <property type="match status" value="1"/>
</dbReference>
<evidence type="ECO:0000259" key="6">
    <source>
        <dbReference type="Pfam" id="PF02826"/>
    </source>
</evidence>
<dbReference type="InterPro" id="IPR050857">
    <property type="entry name" value="D-2-hydroxyacid_DH"/>
</dbReference>
<evidence type="ECO:0000256" key="1">
    <source>
        <dbReference type="ARBA" id="ARBA00005854"/>
    </source>
</evidence>
<accession>A0ABW4HN54</accession>
<keyword evidence="3" id="KW-0520">NAD</keyword>
<protein>
    <submittedName>
        <fullName evidence="7">NAD(P)-dependent oxidoreductase</fullName>
    </submittedName>
</protein>
<reference evidence="8" key="1">
    <citation type="journal article" date="2019" name="Int. J. Syst. Evol. Microbiol.">
        <title>The Global Catalogue of Microorganisms (GCM) 10K type strain sequencing project: providing services to taxonomists for standard genome sequencing and annotation.</title>
        <authorList>
            <consortium name="The Broad Institute Genomics Platform"/>
            <consortium name="The Broad Institute Genome Sequencing Center for Infectious Disease"/>
            <person name="Wu L."/>
            <person name="Ma J."/>
        </authorList>
    </citation>
    <scope>NUCLEOTIDE SEQUENCE [LARGE SCALE GENOMIC DNA]</scope>
    <source>
        <strain evidence="8">CGMCC 1.12376</strain>
    </source>
</reference>
<evidence type="ECO:0000256" key="4">
    <source>
        <dbReference type="RuleBase" id="RU003719"/>
    </source>
</evidence>
<evidence type="ECO:0000256" key="2">
    <source>
        <dbReference type="ARBA" id="ARBA00023002"/>
    </source>
</evidence>
<keyword evidence="8" id="KW-1185">Reference proteome</keyword>
<dbReference type="InterPro" id="IPR006139">
    <property type="entry name" value="D-isomer_2_OHA_DH_cat_dom"/>
</dbReference>
<gene>
    <name evidence="7" type="ORF">ACFSBH_04735</name>
</gene>
<feature type="domain" description="D-isomer specific 2-hydroxyacid dehydrogenase catalytic" evidence="5">
    <location>
        <begin position="11"/>
        <end position="320"/>
    </location>
</feature>
<dbReference type="InterPro" id="IPR036291">
    <property type="entry name" value="NAD(P)-bd_dom_sf"/>
</dbReference>
<comment type="caution">
    <text evidence="7">The sequence shown here is derived from an EMBL/GenBank/DDBJ whole genome shotgun (WGS) entry which is preliminary data.</text>
</comment>
<evidence type="ECO:0000256" key="3">
    <source>
        <dbReference type="ARBA" id="ARBA00023027"/>
    </source>
</evidence>
<dbReference type="EMBL" id="JBHUDE010000017">
    <property type="protein sequence ID" value="MFD1606954.1"/>
    <property type="molecule type" value="Genomic_DNA"/>
</dbReference>
<evidence type="ECO:0000313" key="8">
    <source>
        <dbReference type="Proteomes" id="UP001597221"/>
    </source>
</evidence>
<dbReference type="SUPFAM" id="SSF52283">
    <property type="entry name" value="Formate/glycerate dehydrogenase catalytic domain-like"/>
    <property type="match status" value="1"/>
</dbReference>
<keyword evidence="2 4" id="KW-0560">Oxidoreductase</keyword>
<dbReference type="InterPro" id="IPR006140">
    <property type="entry name" value="D-isomer_DH_NAD-bd"/>
</dbReference>
<feature type="domain" description="D-isomer specific 2-hydroxyacid dehydrogenase NAD-binding" evidence="6">
    <location>
        <begin position="107"/>
        <end position="288"/>
    </location>
</feature>
<dbReference type="Proteomes" id="UP001597221">
    <property type="component" value="Unassembled WGS sequence"/>
</dbReference>
<proteinExistence type="inferred from homology"/>
<dbReference type="Pfam" id="PF02826">
    <property type="entry name" value="2-Hacid_dh_C"/>
    <property type="match status" value="1"/>
</dbReference>
<dbReference type="Pfam" id="PF00389">
    <property type="entry name" value="2-Hacid_dh"/>
    <property type="match status" value="1"/>
</dbReference>
<dbReference type="RefSeq" id="WP_379596294.1">
    <property type="nucleotide sequence ID" value="NZ_JBHUDE010000017.1"/>
</dbReference>
<dbReference type="Gene3D" id="3.40.50.720">
    <property type="entry name" value="NAD(P)-binding Rossmann-like Domain"/>
    <property type="match status" value="2"/>
</dbReference>
<comment type="similarity">
    <text evidence="1 4">Belongs to the D-isomer specific 2-hydroxyacid dehydrogenase family.</text>
</comment>
<name>A0ABW4HN54_9BACI</name>
<organism evidence="7 8">
    <name type="scientific">Oceanobacillus luteolus</name>
    <dbReference type="NCBI Taxonomy" id="1274358"/>
    <lineage>
        <taxon>Bacteria</taxon>
        <taxon>Bacillati</taxon>
        <taxon>Bacillota</taxon>
        <taxon>Bacilli</taxon>
        <taxon>Bacillales</taxon>
        <taxon>Bacillaceae</taxon>
        <taxon>Oceanobacillus</taxon>
    </lineage>
</organism>
<sequence length="329" mass="36103">MHILQILPMYHEDGEAVLQSNANVTKFNEFNEQEIITFLQSTKVDGIILRAPARITPAILDACTDVKAISGAGVGLDNIDVEYATKKGIRILHAPKINTIATAEHAVSLILAVMKNTVKFHNEMEKGNYSYRDGKFTSELHGKKLGLVGFGSIAQEVAKIMKNGFNMDVQAYVRRIPEERQKIADSLGVELTKDMEKVFRESDVISLHIPLNNNTDGLVDAYYFNLMKEDAVLINTARGGVINEEDLVEALKAKKFRAAGVDVFREEPAPSDHPFLGVDEIVKTPHMGGISLEAAQETSTTIAKNLIKAVEGENVETIVNLDALSTVEG</sequence>
<evidence type="ECO:0000313" key="7">
    <source>
        <dbReference type="EMBL" id="MFD1606954.1"/>
    </source>
</evidence>
<evidence type="ECO:0000259" key="5">
    <source>
        <dbReference type="Pfam" id="PF00389"/>
    </source>
</evidence>